<evidence type="ECO:0000313" key="1">
    <source>
        <dbReference type="EMBL" id="KMU78071.1"/>
    </source>
</evidence>
<dbReference type="STRING" id="454286.A0A0J8R051"/>
<reference evidence="2" key="1">
    <citation type="journal article" date="2010" name="Genome Res.">
        <title>Population genomic sequencing of Coccidioides fungi reveals recent hybridization and transposon control.</title>
        <authorList>
            <person name="Neafsey D.E."/>
            <person name="Barker B.M."/>
            <person name="Sharpton T.J."/>
            <person name="Stajich J.E."/>
            <person name="Park D.J."/>
            <person name="Whiston E."/>
            <person name="Hung C.-Y."/>
            <person name="McMahan C."/>
            <person name="White J."/>
            <person name="Sykes S."/>
            <person name="Heiman D."/>
            <person name="Young S."/>
            <person name="Zeng Q."/>
            <person name="Abouelleil A."/>
            <person name="Aftuck L."/>
            <person name="Bessette D."/>
            <person name="Brown A."/>
            <person name="FitzGerald M."/>
            <person name="Lui A."/>
            <person name="Macdonald J.P."/>
            <person name="Priest M."/>
            <person name="Orbach M.J."/>
            <person name="Galgiani J.N."/>
            <person name="Kirkland T.N."/>
            <person name="Cole G.T."/>
            <person name="Birren B.W."/>
            <person name="Henn M.R."/>
            <person name="Taylor J.W."/>
            <person name="Rounsley S.D."/>
        </authorList>
    </citation>
    <scope>NUCLEOTIDE SEQUENCE [LARGE SCALE GENOMIC DNA]</scope>
    <source>
        <strain evidence="2">RMSCC 3703</strain>
    </source>
</reference>
<gene>
    <name evidence="1" type="ORF">CISG_06833</name>
</gene>
<dbReference type="AlphaFoldDB" id="A0A0J8R051"/>
<proteinExistence type="predicted"/>
<dbReference type="OrthoDB" id="5425374at2759"/>
<evidence type="ECO:0000313" key="2">
    <source>
        <dbReference type="Proteomes" id="UP000054559"/>
    </source>
</evidence>
<name>A0A0J8R051_COCIT</name>
<sequence length="137" mass="15691">MPFSFPPSPSSSNSPIPRNFSPEKNFSRCLMTISIGTALAPVIFHSSIFLIPSAHSELQGIVRTTEDLLLMRALQIERRDEDIVEAAHDQLRMRARNKEYFDYTYNIRTNPLQPGDLVLLHNTKGEWDVSRSNTLRF</sequence>
<organism evidence="1 2">
    <name type="scientific">Coccidioides immitis RMSCC 3703</name>
    <dbReference type="NCBI Taxonomy" id="454286"/>
    <lineage>
        <taxon>Eukaryota</taxon>
        <taxon>Fungi</taxon>
        <taxon>Dikarya</taxon>
        <taxon>Ascomycota</taxon>
        <taxon>Pezizomycotina</taxon>
        <taxon>Eurotiomycetes</taxon>
        <taxon>Eurotiomycetidae</taxon>
        <taxon>Onygenales</taxon>
        <taxon>Onygenaceae</taxon>
        <taxon>Coccidioides</taxon>
    </lineage>
</organism>
<dbReference type="Proteomes" id="UP000054559">
    <property type="component" value="Unassembled WGS sequence"/>
</dbReference>
<protein>
    <submittedName>
        <fullName evidence="1">Uncharacterized protein</fullName>
    </submittedName>
</protein>
<dbReference type="EMBL" id="DS268159">
    <property type="protein sequence ID" value="KMU78071.1"/>
    <property type="molecule type" value="Genomic_DNA"/>
</dbReference>
<accession>A0A0J8R051</accession>